<protein>
    <submittedName>
        <fullName evidence="1">Uncharacterized protein</fullName>
    </submittedName>
</protein>
<name>A0A655WNN4_VIBCL</name>
<reference evidence="1 2" key="1">
    <citation type="submission" date="2015-07" db="EMBL/GenBank/DDBJ databases">
        <authorList>
            <consortium name="Pathogen Informatics"/>
        </authorList>
    </citation>
    <scope>NUCLEOTIDE SEQUENCE [LARGE SCALE GENOMIC DNA]</scope>
    <source>
        <strain evidence="1 2">A316</strain>
    </source>
</reference>
<proteinExistence type="predicted"/>
<evidence type="ECO:0000313" key="2">
    <source>
        <dbReference type="Proteomes" id="UP000041770"/>
    </source>
</evidence>
<sequence length="86" mass="9107">MFISLSRESGSRALVTSAFNTANSPEVSGIASSPRNISRVPRFKRNSPNSMMVSSALGAPGASITWRRNTALIRASNSRGLNGLGR</sequence>
<accession>A0A655WNN4</accession>
<organism evidence="1 2">
    <name type="scientific">Vibrio cholerae</name>
    <dbReference type="NCBI Taxonomy" id="666"/>
    <lineage>
        <taxon>Bacteria</taxon>
        <taxon>Pseudomonadati</taxon>
        <taxon>Pseudomonadota</taxon>
        <taxon>Gammaproteobacteria</taxon>
        <taxon>Vibrionales</taxon>
        <taxon>Vibrionaceae</taxon>
        <taxon>Vibrio</taxon>
    </lineage>
</organism>
<evidence type="ECO:0000313" key="1">
    <source>
        <dbReference type="EMBL" id="CSB95149.1"/>
    </source>
</evidence>
<gene>
    <name evidence="1" type="ORF">ERS013200_00136</name>
</gene>
<dbReference type="AlphaFoldDB" id="A0A655WNN4"/>
<dbReference type="EMBL" id="CWQY01000001">
    <property type="protein sequence ID" value="CSB95149.1"/>
    <property type="molecule type" value="Genomic_DNA"/>
</dbReference>
<dbReference type="Proteomes" id="UP000041770">
    <property type="component" value="Unassembled WGS sequence"/>
</dbReference>